<dbReference type="GO" id="GO:0015562">
    <property type="term" value="F:efflux transmembrane transporter activity"/>
    <property type="evidence" value="ECO:0007669"/>
    <property type="project" value="TreeGrafter"/>
</dbReference>
<evidence type="ECO:0000259" key="3">
    <source>
        <dbReference type="Pfam" id="PF25954"/>
    </source>
</evidence>
<protein>
    <submittedName>
        <fullName evidence="5">Efflux transporter periplasmic adaptor subunit</fullName>
    </submittedName>
</protein>
<dbReference type="NCBIfam" id="TIGR01730">
    <property type="entry name" value="RND_mfp"/>
    <property type="match status" value="1"/>
</dbReference>
<dbReference type="Gene3D" id="1.10.287.470">
    <property type="entry name" value="Helix hairpin bin"/>
    <property type="match status" value="1"/>
</dbReference>
<dbReference type="Pfam" id="PF25954">
    <property type="entry name" value="Beta-barrel_RND_2"/>
    <property type="match status" value="1"/>
</dbReference>
<dbReference type="SUPFAM" id="SSF111369">
    <property type="entry name" value="HlyD-like secretion proteins"/>
    <property type="match status" value="1"/>
</dbReference>
<dbReference type="EMBL" id="MAQB02000001">
    <property type="protein sequence ID" value="OFJ47910.1"/>
    <property type="molecule type" value="Genomic_DNA"/>
</dbReference>
<dbReference type="PANTHER" id="PTHR30469">
    <property type="entry name" value="MULTIDRUG RESISTANCE PROTEIN MDTA"/>
    <property type="match status" value="1"/>
</dbReference>
<sequence length="391" mass="41674">MLRKTLFVLAIASTLAACGKESKDPGKGAGKGTKEQAGAAVNLLVSPEDLLTIHSNALASGPVITGSVQPERNADLRAEVSAVVIQVMKENGEVVKRGDVLVRLDETSIRDSLNSAEEASRAASQVLEQSERMFQRMKTLRASGMTSTQAQEDAEIRRNNAQSDLSAAKSRAAQARQQLQRTLVRAPFDGIVSERKVSNGDTAQIGKELIKVIDPTSMRLEGLVSADKIGVVKVGQPVLFRINGYPGQDFSGKVRRVDPAANAVTRQVAVLVDFNDKQQPRVAGLYAEGRIETETVSALMIPDSALVKAGDLTYTWKVKDKALHKVTLRIGARDVRTGQWEVQSGLASGDTVLRTPGSTFKDGQKVELTADKAMPAAAMASSSTAVAGKGN</sequence>
<accession>A0A1E8PPW0</accession>
<evidence type="ECO:0000313" key="5">
    <source>
        <dbReference type="EMBL" id="OFJ47910.1"/>
    </source>
</evidence>
<feature type="domain" description="CzcB-like barrel-sandwich hybrid" evidence="4">
    <location>
        <begin position="74"/>
        <end position="213"/>
    </location>
</feature>
<keyword evidence="2" id="KW-0175">Coiled coil</keyword>
<comment type="caution">
    <text evidence="5">The sequence shown here is derived from an EMBL/GenBank/DDBJ whole genome shotgun (WGS) entry which is preliminary data.</text>
</comment>
<dbReference type="Gene3D" id="2.40.50.100">
    <property type="match status" value="1"/>
</dbReference>
<dbReference type="PROSITE" id="PS51257">
    <property type="entry name" value="PROKAR_LIPOPROTEIN"/>
    <property type="match status" value="1"/>
</dbReference>
<feature type="coiled-coil region" evidence="2">
    <location>
        <begin position="113"/>
        <end position="185"/>
    </location>
</feature>
<dbReference type="PANTHER" id="PTHR30469:SF15">
    <property type="entry name" value="HLYD FAMILY OF SECRETION PROTEINS"/>
    <property type="match status" value="1"/>
</dbReference>
<evidence type="ECO:0000256" key="1">
    <source>
        <dbReference type="ARBA" id="ARBA00009477"/>
    </source>
</evidence>
<dbReference type="Gene3D" id="2.40.420.20">
    <property type="match status" value="1"/>
</dbReference>
<gene>
    <name evidence="5" type="ORF">BA896_001815</name>
</gene>
<dbReference type="AlphaFoldDB" id="A0A1E8PPW0"/>
<comment type="similarity">
    <text evidence="1">Belongs to the membrane fusion protein (MFP) (TC 8.A.1) family.</text>
</comment>
<dbReference type="GO" id="GO:1990281">
    <property type="term" value="C:efflux pump complex"/>
    <property type="evidence" value="ECO:0007669"/>
    <property type="project" value="TreeGrafter"/>
</dbReference>
<proteinExistence type="inferred from homology"/>
<dbReference type="InterPro" id="IPR058647">
    <property type="entry name" value="BSH_CzcB-like"/>
</dbReference>
<feature type="domain" description="CusB-like beta-barrel" evidence="3">
    <location>
        <begin position="228"/>
        <end position="294"/>
    </location>
</feature>
<evidence type="ECO:0000259" key="4">
    <source>
        <dbReference type="Pfam" id="PF25973"/>
    </source>
</evidence>
<reference evidence="5 6" key="1">
    <citation type="submission" date="2016-10" db="EMBL/GenBank/DDBJ databases">
        <title>Updated version of Genome Assembly of Janthinobacterium lividum ERGS5:01.</title>
        <authorList>
            <person name="Kumar R."/>
            <person name="Acharya V."/>
            <person name="Singh D."/>
        </authorList>
    </citation>
    <scope>NUCLEOTIDE SEQUENCE [LARGE SCALE GENOMIC DNA]</scope>
    <source>
        <strain evidence="5 6">ERGS5:01</strain>
    </source>
</reference>
<dbReference type="Proteomes" id="UP000092634">
    <property type="component" value="Unassembled WGS sequence"/>
</dbReference>
<dbReference type="Pfam" id="PF25973">
    <property type="entry name" value="BSH_CzcB"/>
    <property type="match status" value="1"/>
</dbReference>
<dbReference type="Gene3D" id="2.40.30.170">
    <property type="match status" value="1"/>
</dbReference>
<evidence type="ECO:0000313" key="6">
    <source>
        <dbReference type="Proteomes" id="UP000092634"/>
    </source>
</evidence>
<dbReference type="InterPro" id="IPR006143">
    <property type="entry name" value="RND_pump_MFP"/>
</dbReference>
<dbReference type="InterPro" id="IPR058792">
    <property type="entry name" value="Beta-barrel_RND_2"/>
</dbReference>
<name>A0A1E8PPW0_9BURK</name>
<evidence type="ECO:0000256" key="2">
    <source>
        <dbReference type="SAM" id="Coils"/>
    </source>
</evidence>
<organism evidence="5 6">
    <name type="scientific">Janthinobacterium lividum</name>
    <dbReference type="NCBI Taxonomy" id="29581"/>
    <lineage>
        <taxon>Bacteria</taxon>
        <taxon>Pseudomonadati</taxon>
        <taxon>Pseudomonadota</taxon>
        <taxon>Betaproteobacteria</taxon>
        <taxon>Burkholderiales</taxon>
        <taxon>Oxalobacteraceae</taxon>
        <taxon>Janthinobacterium</taxon>
    </lineage>
</organism>